<dbReference type="EMBL" id="CM001881">
    <property type="protein sequence ID" value="EOY24757.1"/>
    <property type="molecule type" value="Genomic_DNA"/>
</dbReference>
<dbReference type="AlphaFoldDB" id="A0A061G6F5"/>
<dbReference type="HOGENOM" id="CLU_1858877_0_0_1"/>
<dbReference type="InParanoid" id="A0A061G6F5"/>
<keyword evidence="1" id="KW-0472">Membrane</keyword>
<proteinExistence type="predicted"/>
<dbReference type="Proteomes" id="UP000026915">
    <property type="component" value="Chromosome 3"/>
</dbReference>
<evidence type="ECO:0000313" key="2">
    <source>
        <dbReference type="EMBL" id="EOY24757.1"/>
    </source>
</evidence>
<accession>A0A061G6F5</accession>
<gene>
    <name evidence="2" type="ORF">TCM_016263</name>
</gene>
<dbReference type="Gramene" id="EOY24757">
    <property type="protein sequence ID" value="EOY24757"/>
    <property type="gene ID" value="TCM_016263"/>
</dbReference>
<keyword evidence="3" id="KW-1185">Reference proteome</keyword>
<keyword evidence="1" id="KW-1133">Transmembrane helix</keyword>
<name>A0A061G6F5_THECC</name>
<organism evidence="2 3">
    <name type="scientific">Theobroma cacao</name>
    <name type="common">Cacao</name>
    <name type="synonym">Cocoa</name>
    <dbReference type="NCBI Taxonomy" id="3641"/>
    <lineage>
        <taxon>Eukaryota</taxon>
        <taxon>Viridiplantae</taxon>
        <taxon>Streptophyta</taxon>
        <taxon>Embryophyta</taxon>
        <taxon>Tracheophyta</taxon>
        <taxon>Spermatophyta</taxon>
        <taxon>Magnoliopsida</taxon>
        <taxon>eudicotyledons</taxon>
        <taxon>Gunneridae</taxon>
        <taxon>Pentapetalae</taxon>
        <taxon>rosids</taxon>
        <taxon>malvids</taxon>
        <taxon>Malvales</taxon>
        <taxon>Malvaceae</taxon>
        <taxon>Byttnerioideae</taxon>
        <taxon>Theobroma</taxon>
    </lineage>
</organism>
<keyword evidence="1" id="KW-0812">Transmembrane</keyword>
<reference evidence="2 3" key="1">
    <citation type="journal article" date="2013" name="Genome Biol.">
        <title>The genome sequence of the most widely cultivated cacao type and its use to identify candidate genes regulating pod color.</title>
        <authorList>
            <person name="Motamayor J.C."/>
            <person name="Mockaitis K."/>
            <person name="Schmutz J."/>
            <person name="Haiminen N."/>
            <person name="Iii D.L."/>
            <person name="Cornejo O."/>
            <person name="Findley S.D."/>
            <person name="Zheng P."/>
            <person name="Utro F."/>
            <person name="Royaert S."/>
            <person name="Saski C."/>
            <person name="Jenkins J."/>
            <person name="Podicheti R."/>
            <person name="Zhao M."/>
            <person name="Scheffler B.E."/>
            <person name="Stack J.C."/>
            <person name="Feltus F.A."/>
            <person name="Mustiga G.M."/>
            <person name="Amores F."/>
            <person name="Phillips W."/>
            <person name="Marelli J.P."/>
            <person name="May G.D."/>
            <person name="Shapiro H."/>
            <person name="Ma J."/>
            <person name="Bustamante C.D."/>
            <person name="Schnell R.J."/>
            <person name="Main D."/>
            <person name="Gilbert D."/>
            <person name="Parida L."/>
            <person name="Kuhn D.N."/>
        </authorList>
    </citation>
    <scope>NUCLEOTIDE SEQUENCE [LARGE SCALE GENOMIC DNA]</scope>
    <source>
        <strain evidence="3">cv. Matina 1-6</strain>
    </source>
</reference>
<protein>
    <submittedName>
        <fullName evidence="2">Uncharacterized protein</fullName>
    </submittedName>
</protein>
<feature type="transmembrane region" description="Helical" evidence="1">
    <location>
        <begin position="75"/>
        <end position="96"/>
    </location>
</feature>
<evidence type="ECO:0000256" key="1">
    <source>
        <dbReference type="SAM" id="Phobius"/>
    </source>
</evidence>
<feature type="transmembrane region" description="Helical" evidence="1">
    <location>
        <begin position="102"/>
        <end position="122"/>
    </location>
</feature>
<evidence type="ECO:0000313" key="3">
    <source>
        <dbReference type="Proteomes" id="UP000026915"/>
    </source>
</evidence>
<sequence>MGNGGSSSTAKLLGTGQKNCSLICMVVPILLHGEDRFTAQQMSLVLQWGVAIYQNMAMMGNLPTSSRCKYGTMEILFIQMATLLRFILIDLSATMHRLLTKMVLPIQWIFSMGAPATVNLYVNNEVIRNHAFIQREKV</sequence>